<comment type="caution">
    <text evidence="2">The sequence shown here is derived from an EMBL/GenBank/DDBJ whole genome shotgun (WGS) entry which is preliminary data.</text>
</comment>
<dbReference type="GO" id="GO:0005524">
    <property type="term" value="F:ATP binding"/>
    <property type="evidence" value="ECO:0007669"/>
    <property type="project" value="InterPro"/>
</dbReference>
<dbReference type="GO" id="GO:0009254">
    <property type="term" value="P:peptidoglycan turnover"/>
    <property type="evidence" value="ECO:0007669"/>
    <property type="project" value="InterPro"/>
</dbReference>
<gene>
    <name evidence="2" type="ORF">EKO04_000458</name>
</gene>
<dbReference type="InterPro" id="IPR005338">
    <property type="entry name" value="Anhydro_N_Ac-Mur_kinase"/>
</dbReference>
<dbReference type="Gene3D" id="3.30.420.40">
    <property type="match status" value="2"/>
</dbReference>
<evidence type="ECO:0000256" key="1">
    <source>
        <dbReference type="SAM" id="MobiDB-lite"/>
    </source>
</evidence>
<dbReference type="OrthoDB" id="5427593at2759"/>
<reference evidence="2" key="2">
    <citation type="submission" date="2020-09" db="EMBL/GenBank/DDBJ databases">
        <title>Reference genome assembly for Australian Ascochyta lentis isolate Al4.</title>
        <authorList>
            <person name="Lee R.C."/>
            <person name="Farfan-Caceres L.M."/>
            <person name="Debler J.W."/>
            <person name="Williams A.H."/>
            <person name="Henares B.M."/>
        </authorList>
    </citation>
    <scope>NUCLEOTIDE SEQUENCE</scope>
    <source>
        <strain evidence="2">Al4</strain>
    </source>
</reference>
<dbReference type="Proteomes" id="UP000651452">
    <property type="component" value="Unassembled WGS sequence"/>
</dbReference>
<protein>
    <recommendedName>
        <fullName evidence="4">Anhydro-N-acetylmuramic acid kinase</fullName>
    </recommendedName>
</protein>
<dbReference type="GO" id="GO:0006040">
    <property type="term" value="P:amino sugar metabolic process"/>
    <property type="evidence" value="ECO:0007669"/>
    <property type="project" value="InterPro"/>
</dbReference>
<dbReference type="GO" id="GO:0016773">
    <property type="term" value="F:phosphotransferase activity, alcohol group as acceptor"/>
    <property type="evidence" value="ECO:0007669"/>
    <property type="project" value="InterPro"/>
</dbReference>
<keyword evidence="3" id="KW-1185">Reference proteome</keyword>
<evidence type="ECO:0000313" key="3">
    <source>
        <dbReference type="Proteomes" id="UP000651452"/>
    </source>
</evidence>
<dbReference type="PANTHER" id="PTHR30605">
    <property type="entry name" value="ANHYDRO-N-ACETYLMURAMIC ACID KINASE"/>
    <property type="match status" value="1"/>
</dbReference>
<sequence length="468" mass="51949">MRRKDSATDLRSISPAQKKSEEPMRVDLDLTVLGICTGTGLTHLSCALVRFSQKSPSALLRVQLEKFDQIPVPFSVRDPIINYLRLGPRAAKTASCIDDLFGHLFSSGVKTFCRRHTLDITCFDLVGTHTEALKLLHRQTNPDGAREHQINWNRIVTAETGISTVFDFSILEPTIVRSHIHPIAYVDRILLQHPHKFRVCLNIDELSTLSFIPAHSHDGARGTISRSCGPGSLLIDYAMRYCTSNDQSEDRDGNLASLGKVNQGIVDSFLSTRDYLRQSPPLSIATEMFGDHEAQQLIDTCLYSNMSDQDTLATITRVTAQNILNQYHRLLKIFFPAGQKVDELFICGPGARNSSIIDYLEAELPESVITKPLHDVGIPGDAHEPVCYAQLALEAVLSHSTRPTYMPLPPSSQHPPVDTVKASVVPGRRWNELLSRVLEYSGGERIHTLKKVHVTGSLEAGFQDINLG</sequence>
<evidence type="ECO:0000313" key="2">
    <source>
        <dbReference type="EMBL" id="KAF9701790.1"/>
    </source>
</evidence>
<reference evidence="2" key="1">
    <citation type="submission" date="2018-12" db="EMBL/GenBank/DDBJ databases">
        <authorList>
            <person name="Syme R.A."/>
            <person name="Farfan-Caceres L."/>
            <person name="Lichtenzveig J."/>
        </authorList>
    </citation>
    <scope>NUCLEOTIDE SEQUENCE</scope>
    <source>
        <strain evidence="2">Al4</strain>
    </source>
</reference>
<dbReference type="Pfam" id="PF03702">
    <property type="entry name" value="AnmK"/>
    <property type="match status" value="1"/>
</dbReference>
<dbReference type="AlphaFoldDB" id="A0A8H7JBT7"/>
<accession>A0A8H7JBT7</accession>
<evidence type="ECO:0008006" key="4">
    <source>
        <dbReference type="Google" id="ProtNLM"/>
    </source>
</evidence>
<name>A0A8H7JBT7_9PLEO</name>
<feature type="region of interest" description="Disordered" evidence="1">
    <location>
        <begin position="1"/>
        <end position="20"/>
    </location>
</feature>
<organism evidence="2 3">
    <name type="scientific">Ascochyta lentis</name>
    <dbReference type="NCBI Taxonomy" id="205686"/>
    <lineage>
        <taxon>Eukaryota</taxon>
        <taxon>Fungi</taxon>
        <taxon>Dikarya</taxon>
        <taxon>Ascomycota</taxon>
        <taxon>Pezizomycotina</taxon>
        <taxon>Dothideomycetes</taxon>
        <taxon>Pleosporomycetidae</taxon>
        <taxon>Pleosporales</taxon>
        <taxon>Pleosporineae</taxon>
        <taxon>Didymellaceae</taxon>
        <taxon>Ascochyta</taxon>
    </lineage>
</organism>
<dbReference type="PANTHER" id="PTHR30605:SF0">
    <property type="entry name" value="ANHYDRO-N-ACETYLMURAMIC ACID KINASE"/>
    <property type="match status" value="1"/>
</dbReference>
<dbReference type="EMBL" id="RZGK01000002">
    <property type="protein sequence ID" value="KAF9701790.1"/>
    <property type="molecule type" value="Genomic_DNA"/>
</dbReference>
<proteinExistence type="predicted"/>